<dbReference type="AlphaFoldDB" id="A0A2R6VWW8"/>
<accession>A0A2R6VWW8</accession>
<name>A0A2R6VWW8_MARPO</name>
<dbReference type="Proteomes" id="UP000244005">
    <property type="component" value="Chromosome Y"/>
</dbReference>
<proteinExistence type="predicted"/>
<gene>
    <name evidence="1" type="ORF">MARPO_YB0036</name>
</gene>
<evidence type="ECO:0000313" key="1">
    <source>
        <dbReference type="EMBL" id="PTQ26095.1"/>
    </source>
</evidence>
<evidence type="ECO:0000313" key="2">
    <source>
        <dbReference type="Proteomes" id="UP000244005"/>
    </source>
</evidence>
<sequence length="137" mass="15631">MDSQSEQLLRDSVWRILEHADLNIMNNKNGLDSNLPGYENVVKNVIHNFFCKNAQVTPWLDMPITLKQEDAGTSQEAEISTCIYAWMLLWSTVEIDQLQNSYAGIGFILIVLLQLLRPRGNAVFQLSAYREGALIWC</sequence>
<dbReference type="EMBL" id="KZ772945">
    <property type="protein sequence ID" value="PTQ26095.1"/>
    <property type="molecule type" value="Genomic_DNA"/>
</dbReference>
<reference evidence="1" key="1">
    <citation type="submission" date="2017-12" db="EMBL/GenBank/DDBJ databases">
        <title>WGS assembly of Marchantia polymorpha.</title>
        <authorList>
            <person name="Bowman J.L."/>
            <person name="Kohchi T."/>
            <person name="Yamato K.T."/>
            <person name="Jenkins J."/>
            <person name="Shu S."/>
            <person name="Ishizaki K."/>
            <person name="Yamaoka S."/>
            <person name="Nishihama R."/>
            <person name="Nakamura Y."/>
            <person name="Berger F."/>
            <person name="Adam C."/>
            <person name="Aki S.S."/>
            <person name="Althoff F."/>
            <person name="Araki T."/>
            <person name="Arteaga-Vazquez M.A."/>
            <person name="Balasubrmanian S."/>
            <person name="Bauer D."/>
            <person name="Boehm C.R."/>
            <person name="Briginshaw L."/>
            <person name="Caballero-Perez J."/>
            <person name="Catarino B."/>
            <person name="Chen F."/>
            <person name="Chiyoda S."/>
            <person name="Chovatia M."/>
            <person name="Davies K.M."/>
            <person name="Delmans M."/>
            <person name="Demura T."/>
            <person name="Dierschke T."/>
            <person name="Dolan L."/>
            <person name="Dorantes-Acosta A.E."/>
            <person name="Eklund D.M."/>
            <person name="Florent S.N."/>
            <person name="Flores-Sandoval E."/>
            <person name="Fujiyama A."/>
            <person name="Fukuzawa H."/>
            <person name="Galik B."/>
            <person name="Grimanelli D."/>
            <person name="Grimwood J."/>
            <person name="Grossniklaus U."/>
            <person name="Hamada T."/>
            <person name="Haseloff J."/>
            <person name="Hetherington A.J."/>
            <person name="Higo A."/>
            <person name="Hirakawa Y."/>
            <person name="Hundley H.N."/>
            <person name="Ikeda Y."/>
            <person name="Inoue K."/>
            <person name="Inoue S."/>
            <person name="Ishida S."/>
            <person name="Jia Q."/>
            <person name="Kakita M."/>
            <person name="Kanazawa T."/>
            <person name="Kawai Y."/>
            <person name="Kawashima T."/>
            <person name="Kennedy M."/>
            <person name="Kinose K."/>
            <person name="Kinoshita T."/>
            <person name="Kohara Y."/>
            <person name="Koide E."/>
            <person name="Komatsu K."/>
            <person name="Kopischke S."/>
            <person name="Kubo M."/>
            <person name="Kyozuka J."/>
            <person name="Lagercrantz U."/>
            <person name="Lin S.S."/>
            <person name="Lindquist E."/>
            <person name="Lipzen A.M."/>
            <person name="Lu C."/>
            <person name="Luna E.D."/>
            <person name="Martienssen R.A."/>
            <person name="Minamino N."/>
            <person name="Mizutani M."/>
            <person name="Mizutani M."/>
            <person name="Mochizuki N."/>
            <person name="Monte I."/>
            <person name="Mosher R."/>
            <person name="Nagasaki H."/>
            <person name="Nakagami H."/>
            <person name="Naramoto S."/>
            <person name="Nishitani K."/>
            <person name="Ohtani M."/>
            <person name="Okamoto T."/>
            <person name="Okumura M."/>
            <person name="Phillips J."/>
            <person name="Pollak B."/>
            <person name="Reinders A."/>
            <person name="Roevekamp M."/>
            <person name="Sano R."/>
            <person name="Sawa S."/>
            <person name="Schmid M.W."/>
            <person name="Shirakawa M."/>
            <person name="Solano R."/>
            <person name="Spunde A."/>
            <person name="Suetsugu N."/>
            <person name="Sugano S."/>
            <person name="Sugiyama A."/>
            <person name="Sun R."/>
            <person name="Suzuki Y."/>
            <person name="Takenaka M."/>
            <person name="Takezawa D."/>
            <person name="Tomogane H."/>
            <person name="Tsuzuki M."/>
            <person name="Ueda T."/>
            <person name="Umeda M."/>
            <person name="Ward J.M."/>
            <person name="Watanabe Y."/>
            <person name="Yazaki K."/>
            <person name="Yokoyama R."/>
            <person name="Yoshitake Y."/>
            <person name="Yotsui I."/>
            <person name="Zachgo S."/>
            <person name="Schmutz J."/>
        </authorList>
    </citation>
    <scope>NUCLEOTIDE SEQUENCE [LARGE SCALE GENOMIC DNA]</scope>
    <source>
        <strain evidence="1">Tak-1</strain>
    </source>
</reference>
<protein>
    <submittedName>
        <fullName evidence="1">Uncharacterized protein</fullName>
    </submittedName>
</protein>
<dbReference type="Gramene" id="MpVg00140.1">
    <property type="protein sequence ID" value="MpVg00140.1.cds"/>
    <property type="gene ID" value="MpVg00140"/>
</dbReference>
<keyword evidence="2" id="KW-1185">Reference proteome</keyword>
<organism evidence="1 2">
    <name type="scientific">Marchantia polymorpha</name>
    <name type="common">Common liverwort</name>
    <name type="synonym">Marchantia aquatica</name>
    <dbReference type="NCBI Taxonomy" id="3197"/>
    <lineage>
        <taxon>Eukaryota</taxon>
        <taxon>Viridiplantae</taxon>
        <taxon>Streptophyta</taxon>
        <taxon>Embryophyta</taxon>
        <taxon>Marchantiophyta</taxon>
        <taxon>Marchantiopsida</taxon>
        <taxon>Marchantiidae</taxon>
        <taxon>Marchantiales</taxon>
        <taxon>Marchantiaceae</taxon>
        <taxon>Marchantia</taxon>
    </lineage>
</organism>